<comment type="caution">
    <text evidence="2">The sequence shown here is derived from an EMBL/GenBank/DDBJ whole genome shotgun (WGS) entry which is preliminary data.</text>
</comment>
<proteinExistence type="predicted"/>
<feature type="compositionally biased region" description="Basic residues" evidence="1">
    <location>
        <begin position="1"/>
        <end position="18"/>
    </location>
</feature>
<keyword evidence="3" id="KW-1185">Reference proteome</keyword>
<reference evidence="2 3" key="1">
    <citation type="journal article" date="2013" name="Genome Announc.">
        <title>Draft Genome Sequence of Rhodococcus rhodnii Strain LMG5362, a Symbiont of Rhodnius prolixus (Hemiptera, Reduviidae, Triatominae), the Principle Vector of Trypanosoma cruzi.</title>
        <authorList>
            <person name="Pachebat J.A."/>
            <person name="van Keulen G."/>
            <person name="Whitten M.M."/>
            <person name="Girdwood S."/>
            <person name="Del Sol R."/>
            <person name="Dyson P.J."/>
            <person name="Facey P.D."/>
        </authorList>
    </citation>
    <scope>NUCLEOTIDE SEQUENCE [LARGE SCALE GENOMIC DNA]</scope>
    <source>
        <strain evidence="2 3">LMG 5362</strain>
    </source>
</reference>
<accession>R7WM67</accession>
<dbReference type="PATRIC" id="fig|1273125.3.peg.3407"/>
<name>R7WM67_9NOCA</name>
<evidence type="ECO:0000256" key="1">
    <source>
        <dbReference type="SAM" id="MobiDB-lite"/>
    </source>
</evidence>
<organism evidence="2 3">
    <name type="scientific">Rhodococcus rhodnii LMG 5362</name>
    <dbReference type="NCBI Taxonomy" id="1273125"/>
    <lineage>
        <taxon>Bacteria</taxon>
        <taxon>Bacillati</taxon>
        <taxon>Actinomycetota</taxon>
        <taxon>Actinomycetes</taxon>
        <taxon>Mycobacteriales</taxon>
        <taxon>Nocardiaceae</taxon>
        <taxon>Rhodococcus</taxon>
    </lineage>
</organism>
<dbReference type="Proteomes" id="UP000013525">
    <property type="component" value="Unassembled WGS sequence"/>
</dbReference>
<gene>
    <name evidence="2" type="ORF">Rrhod_3576</name>
</gene>
<dbReference type="EMBL" id="APMY01000104">
    <property type="protein sequence ID" value="EOM75114.1"/>
    <property type="molecule type" value="Genomic_DNA"/>
</dbReference>
<sequence>MPGIRHRQGPNSRRRMGHAHAPTSKLHTFLDAVAACTETRRSATGERRRNEAETLCAREPSRTSGRPSAATHE</sequence>
<feature type="region of interest" description="Disordered" evidence="1">
    <location>
        <begin position="1"/>
        <end position="26"/>
    </location>
</feature>
<feature type="region of interest" description="Disordered" evidence="1">
    <location>
        <begin position="39"/>
        <end position="73"/>
    </location>
</feature>
<protein>
    <submittedName>
        <fullName evidence="2">Uncharacterized protein</fullName>
    </submittedName>
</protein>
<feature type="compositionally biased region" description="Basic and acidic residues" evidence="1">
    <location>
        <begin position="39"/>
        <end position="52"/>
    </location>
</feature>
<evidence type="ECO:0000313" key="3">
    <source>
        <dbReference type="Proteomes" id="UP000013525"/>
    </source>
</evidence>
<evidence type="ECO:0000313" key="2">
    <source>
        <dbReference type="EMBL" id="EOM75114.1"/>
    </source>
</evidence>
<dbReference type="AlphaFoldDB" id="R7WM67"/>